<dbReference type="InterPro" id="IPR001943">
    <property type="entry name" value="UVR_dom"/>
</dbReference>
<dbReference type="GO" id="GO:0003677">
    <property type="term" value="F:DNA binding"/>
    <property type="evidence" value="ECO:0007669"/>
    <property type="project" value="InterPro"/>
</dbReference>
<name>A0AA39E475_VITRO</name>
<feature type="domain" description="Hemimethylated DNA-binding" evidence="3">
    <location>
        <begin position="209"/>
        <end position="260"/>
    </location>
</feature>
<sequence length="329" mass="37194">MVQCMSVSTLTTSGNGGIYGSTALWGRHFQLMRKTQIHTGSERNFLWHHCAQRLFFAGQLVMQRQRNLRVEAGWLFKGGGDQGLDASSECSESANEDILIFFFQLDLATRVQYALNTEQYEIAQQLRDKLTEVEAEVVKQQEAKRGSTSKSEAQDKALSMIRLRADLQKAIEAENYALAAELRDEINKLEAESLAASANALVYENTQYAFRLGQKVRHKVFGYSAVICGMDPVCCESSSWRESARVDKLTRGSNQPFYQFQRRTCWSLPDQDQTRAGLITLTFLFYFTAWMQLEISFQSSSCGRSTIGPGMKCLVIHQTRVEKMIKAAP</sequence>
<accession>A0AA39E475</accession>
<dbReference type="Pfam" id="PF02151">
    <property type="entry name" value="UVR"/>
    <property type="match status" value="1"/>
</dbReference>
<evidence type="ECO:0000259" key="2">
    <source>
        <dbReference type="Pfam" id="PF02151"/>
    </source>
</evidence>
<protein>
    <recommendedName>
        <fullName evidence="6">UVR domain-containing protein</fullName>
    </recommendedName>
</protein>
<evidence type="ECO:0000259" key="3">
    <source>
        <dbReference type="Pfam" id="PF08755"/>
    </source>
</evidence>
<reference evidence="4 5" key="1">
    <citation type="journal article" date="2023" name="BMC Biotechnol.">
        <title>Vitis rotundifolia cv Carlos genome sequencing.</title>
        <authorList>
            <person name="Huff M."/>
            <person name="Hulse-Kemp A."/>
            <person name="Scheffler B."/>
            <person name="Youngblood R."/>
            <person name="Simpson S."/>
            <person name="Babiker E."/>
            <person name="Staton M."/>
        </authorList>
    </citation>
    <scope>NUCLEOTIDE SEQUENCE [LARGE SCALE GENOMIC DNA]</scope>
    <source>
        <tissue evidence="4">Leaf</tissue>
    </source>
</reference>
<dbReference type="SUPFAM" id="SSF141255">
    <property type="entry name" value="YccV-like"/>
    <property type="match status" value="1"/>
</dbReference>
<keyword evidence="1" id="KW-0175">Coiled coil</keyword>
<dbReference type="Gene3D" id="2.30.30.390">
    <property type="entry name" value="Hemimethylated DNA-binding domain"/>
    <property type="match status" value="1"/>
</dbReference>
<feature type="coiled-coil region" evidence="1">
    <location>
        <begin position="116"/>
        <end position="143"/>
    </location>
</feature>
<keyword evidence="5" id="KW-1185">Reference proteome</keyword>
<evidence type="ECO:0000256" key="1">
    <source>
        <dbReference type="SAM" id="Coils"/>
    </source>
</evidence>
<dbReference type="PANTHER" id="PTHR48439">
    <property type="entry name" value="HEMIMETHYLATED DNA-BINDING DOMAIN-CONTAINING PROTEIN"/>
    <property type="match status" value="1"/>
</dbReference>
<proteinExistence type="predicted"/>
<comment type="caution">
    <text evidence="4">The sequence shown here is derived from an EMBL/GenBank/DDBJ whole genome shotgun (WGS) entry which is preliminary data.</text>
</comment>
<evidence type="ECO:0008006" key="6">
    <source>
        <dbReference type="Google" id="ProtNLM"/>
    </source>
</evidence>
<feature type="domain" description="UVR" evidence="2">
    <location>
        <begin position="162"/>
        <end position="191"/>
    </location>
</feature>
<dbReference type="Pfam" id="PF08755">
    <property type="entry name" value="YccV-like"/>
    <property type="match status" value="1"/>
</dbReference>
<evidence type="ECO:0000313" key="5">
    <source>
        <dbReference type="Proteomes" id="UP001168098"/>
    </source>
</evidence>
<dbReference type="NCBIfam" id="TIGR02097">
    <property type="entry name" value="yccV"/>
    <property type="match status" value="1"/>
</dbReference>
<feature type="coiled-coil region" evidence="1">
    <location>
        <begin position="172"/>
        <end position="199"/>
    </location>
</feature>
<evidence type="ECO:0000313" key="4">
    <source>
        <dbReference type="EMBL" id="KAJ9707828.1"/>
    </source>
</evidence>
<dbReference type="InterPro" id="IPR011722">
    <property type="entry name" value="Hemimethylated_DNA-bd_dom"/>
</dbReference>
<dbReference type="InterPro" id="IPR036623">
    <property type="entry name" value="Hemimethylated_DNA-bd_sf"/>
</dbReference>
<organism evidence="4 5">
    <name type="scientific">Vitis rotundifolia</name>
    <name type="common">Muscadine grape</name>
    <dbReference type="NCBI Taxonomy" id="103349"/>
    <lineage>
        <taxon>Eukaryota</taxon>
        <taxon>Viridiplantae</taxon>
        <taxon>Streptophyta</taxon>
        <taxon>Embryophyta</taxon>
        <taxon>Tracheophyta</taxon>
        <taxon>Spermatophyta</taxon>
        <taxon>Magnoliopsida</taxon>
        <taxon>eudicotyledons</taxon>
        <taxon>Gunneridae</taxon>
        <taxon>Pentapetalae</taxon>
        <taxon>rosids</taxon>
        <taxon>Vitales</taxon>
        <taxon>Vitaceae</taxon>
        <taxon>Viteae</taxon>
        <taxon>Vitis</taxon>
    </lineage>
</organism>
<dbReference type="AlphaFoldDB" id="A0AA39E475"/>
<dbReference type="PANTHER" id="PTHR48439:SF1">
    <property type="entry name" value="HEMIMETHYLATED DNA-BINDING DOMAIN-CONTAINING PROTEIN"/>
    <property type="match status" value="1"/>
</dbReference>
<dbReference type="InterPro" id="IPR053189">
    <property type="entry name" value="Clp_protease_adapter_ClpF"/>
</dbReference>
<dbReference type="EMBL" id="JARBHA010000001">
    <property type="protein sequence ID" value="KAJ9707828.1"/>
    <property type="molecule type" value="Genomic_DNA"/>
</dbReference>
<gene>
    <name evidence="4" type="ORF">PVL29_000074</name>
</gene>
<dbReference type="Proteomes" id="UP001168098">
    <property type="component" value="Unassembled WGS sequence"/>
</dbReference>